<feature type="transmembrane region" description="Helical" evidence="1">
    <location>
        <begin position="58"/>
        <end position="78"/>
    </location>
</feature>
<protein>
    <submittedName>
        <fullName evidence="2">Uncharacterized protein</fullName>
    </submittedName>
</protein>
<evidence type="ECO:0000313" key="2">
    <source>
        <dbReference type="EMBL" id="AZB27211.1"/>
    </source>
</evidence>
<dbReference type="KEGG" id="cben:EG339_22785"/>
<keyword evidence="1" id="KW-0472">Membrane</keyword>
<keyword evidence="1" id="KW-0812">Transmembrane</keyword>
<evidence type="ECO:0000256" key="1">
    <source>
        <dbReference type="SAM" id="Phobius"/>
    </source>
</evidence>
<feature type="transmembrane region" description="Helical" evidence="1">
    <location>
        <begin position="90"/>
        <end position="111"/>
    </location>
</feature>
<sequence length="123" mass="13893">MRKLITCLVLFILYCLLAFPIAAIDDVLNTNSFYLVTSLGFGVLDSIIAFIILKCKSIFNIITGFVIAFIALSAAHLLMELRWNPDWDDYGMMTAICTNAISSVILWEIALQIKKRYLFSHGH</sequence>
<keyword evidence="3" id="KW-1185">Reference proteome</keyword>
<accession>A0A3G6TD90</accession>
<feature type="transmembrane region" description="Helical" evidence="1">
    <location>
        <begin position="33"/>
        <end position="53"/>
    </location>
</feature>
<keyword evidence="1" id="KW-1133">Transmembrane helix</keyword>
<name>A0A3G6TD90_9FLAO</name>
<dbReference type="RefSeq" id="WP_123872259.1">
    <property type="nucleotide sequence ID" value="NZ_CP033932.1"/>
</dbReference>
<reference evidence="3" key="1">
    <citation type="submission" date="2018-11" db="EMBL/GenBank/DDBJ databases">
        <title>Proposal to divide the Flavobacteriaceae and reorganize its genera based on Amino Acid Identity values calculated from whole genome sequences.</title>
        <authorList>
            <person name="Nicholson A.C."/>
            <person name="Gulvik C.A."/>
            <person name="Whitney A.M."/>
            <person name="Humrighouse B.W."/>
            <person name="Bell M."/>
            <person name="Holmes B."/>
            <person name="Steigerwalt A.G."/>
            <person name="Villarma A."/>
            <person name="Sheth M."/>
            <person name="Batra D."/>
            <person name="Pryor J."/>
            <person name="Bernardet J.-F."/>
            <person name="Hugo C."/>
            <person name="Kampfer P."/>
            <person name="Newman J."/>
            <person name="McQuiston J.R."/>
        </authorList>
    </citation>
    <scope>NUCLEOTIDE SEQUENCE [LARGE SCALE GENOMIC DNA]</scope>
    <source>
        <strain evidence="3">G0229</strain>
    </source>
</reference>
<evidence type="ECO:0000313" key="3">
    <source>
        <dbReference type="Proteomes" id="UP000271193"/>
    </source>
</evidence>
<organism evidence="2 3">
    <name type="scientific">Chryseobacterium bernardetii</name>
    <dbReference type="NCBI Taxonomy" id="1241978"/>
    <lineage>
        <taxon>Bacteria</taxon>
        <taxon>Pseudomonadati</taxon>
        <taxon>Bacteroidota</taxon>
        <taxon>Flavobacteriia</taxon>
        <taxon>Flavobacteriales</taxon>
        <taxon>Weeksellaceae</taxon>
        <taxon>Chryseobacterium group</taxon>
        <taxon>Chryseobacterium</taxon>
    </lineage>
</organism>
<proteinExistence type="predicted"/>
<dbReference type="Proteomes" id="UP000271193">
    <property type="component" value="Chromosome"/>
</dbReference>
<dbReference type="AlphaFoldDB" id="A0A3G6TD90"/>
<gene>
    <name evidence="2" type="ORF">EG339_22785</name>
</gene>
<dbReference type="EMBL" id="CP033932">
    <property type="protein sequence ID" value="AZB27211.1"/>
    <property type="molecule type" value="Genomic_DNA"/>
</dbReference>
<dbReference type="GeneID" id="99067630"/>